<comment type="subcellular location">
    <subcellularLocation>
        <location evidence="1">Membrane</location>
        <topology evidence="1">Single-pass membrane protein</topology>
    </subcellularLocation>
</comment>
<evidence type="ECO:0000256" key="7">
    <source>
        <dbReference type="ARBA" id="ARBA00023180"/>
    </source>
</evidence>
<gene>
    <name evidence="9" type="ORF">ACFOHL_16455</name>
</gene>
<dbReference type="EMBL" id="JBHRSW010000047">
    <property type="protein sequence ID" value="MFC3123216.1"/>
    <property type="molecule type" value="Genomic_DNA"/>
</dbReference>
<comment type="caution">
    <text evidence="9">The sequence shown here is derived from an EMBL/GenBank/DDBJ whole genome shotgun (WGS) entry which is preliminary data.</text>
</comment>
<organism evidence="9 10">
    <name type="scientific">Agaribacter flavus</name>
    <dbReference type="NCBI Taxonomy" id="1902781"/>
    <lineage>
        <taxon>Bacteria</taxon>
        <taxon>Pseudomonadati</taxon>
        <taxon>Pseudomonadota</taxon>
        <taxon>Gammaproteobacteria</taxon>
        <taxon>Alteromonadales</taxon>
        <taxon>Alteromonadaceae</taxon>
        <taxon>Agaribacter</taxon>
    </lineage>
</organism>
<proteinExistence type="predicted"/>
<name>A0ABV7FVE6_9ALTE</name>
<dbReference type="InterPro" id="IPR049625">
    <property type="entry name" value="Glyco_transf_61_cat"/>
</dbReference>
<protein>
    <submittedName>
        <fullName evidence="9">Glycosyltransferase family 61 protein</fullName>
    </submittedName>
</protein>
<keyword evidence="5" id="KW-1133">Transmembrane helix</keyword>
<dbReference type="Pfam" id="PF04577">
    <property type="entry name" value="Glyco_transf_61"/>
    <property type="match status" value="1"/>
</dbReference>
<keyword evidence="7" id="KW-0325">Glycoprotein</keyword>
<dbReference type="PANTHER" id="PTHR20961">
    <property type="entry name" value="GLYCOSYLTRANSFERASE"/>
    <property type="match status" value="1"/>
</dbReference>
<evidence type="ECO:0000256" key="2">
    <source>
        <dbReference type="ARBA" id="ARBA00022676"/>
    </source>
</evidence>
<keyword evidence="6" id="KW-0472">Membrane</keyword>
<dbReference type="RefSeq" id="WP_376921329.1">
    <property type="nucleotide sequence ID" value="NZ_JBHRSW010000047.1"/>
</dbReference>
<keyword evidence="2" id="KW-0328">Glycosyltransferase</keyword>
<evidence type="ECO:0000256" key="5">
    <source>
        <dbReference type="ARBA" id="ARBA00022989"/>
    </source>
</evidence>
<sequence length="398" mass="45545">MEETRLHQFKQLWNSSEKIDIPSVKAFRKRPRLRPLYSAFLSERPNGQSFRVAALRTYGKLDKNEFKGMPKFTSLVDELVTAFPSSKNEFFDEVKVTPEINHLSQIHLTRPSSEFYRFDNVNVQVGTTGLSVSKREMVDPISMCLLKKDHLRRERSFSIKSGVFCSDRFGNGNITHFLYDVIGRYLSLRLFNFKKCGTLILLKGSLNKYHYFVLATFNIPFIEVTQTQAIYCQQLFVSTDITNDHSDGFAHPMKLLQPELFEYIRHKLTDVSKPLKKYEKVYISRADAKLRMVVNEEKVMGVLGHRGFTKVVLGKLTPQEQFSVFNSAEEVIAPHGAAQASMITMAKGGKITEFFHTSLGTDAFAIVAKRLGIEHQAKSILPTYQQRVQATRIPIDKL</sequence>
<evidence type="ECO:0000256" key="6">
    <source>
        <dbReference type="ARBA" id="ARBA00023136"/>
    </source>
</evidence>
<dbReference type="PANTHER" id="PTHR20961:SF38">
    <property type="entry name" value="PROTEIN O-LINKED-MANNOSE BETA-1,4-N-ACETYLGLUCOSAMINYLTRANSFERASE 2"/>
    <property type="match status" value="1"/>
</dbReference>
<keyword evidence="4" id="KW-0812">Transmembrane</keyword>
<evidence type="ECO:0000259" key="8">
    <source>
        <dbReference type="Pfam" id="PF04577"/>
    </source>
</evidence>
<accession>A0ABV7FVE6</accession>
<keyword evidence="3" id="KW-0808">Transferase</keyword>
<keyword evidence="10" id="KW-1185">Reference proteome</keyword>
<dbReference type="Proteomes" id="UP001595478">
    <property type="component" value="Unassembled WGS sequence"/>
</dbReference>
<evidence type="ECO:0000256" key="3">
    <source>
        <dbReference type="ARBA" id="ARBA00022679"/>
    </source>
</evidence>
<dbReference type="InterPro" id="IPR007657">
    <property type="entry name" value="Glycosyltransferase_61"/>
</dbReference>
<evidence type="ECO:0000256" key="1">
    <source>
        <dbReference type="ARBA" id="ARBA00004167"/>
    </source>
</evidence>
<feature type="domain" description="Glycosyltransferase 61 catalytic" evidence="8">
    <location>
        <begin position="176"/>
        <end position="351"/>
    </location>
</feature>
<evidence type="ECO:0000313" key="10">
    <source>
        <dbReference type="Proteomes" id="UP001595478"/>
    </source>
</evidence>
<reference evidence="10" key="1">
    <citation type="journal article" date="2019" name="Int. J. Syst. Evol. Microbiol.">
        <title>The Global Catalogue of Microorganisms (GCM) 10K type strain sequencing project: providing services to taxonomists for standard genome sequencing and annotation.</title>
        <authorList>
            <consortium name="The Broad Institute Genomics Platform"/>
            <consortium name="The Broad Institute Genome Sequencing Center for Infectious Disease"/>
            <person name="Wu L."/>
            <person name="Ma J."/>
        </authorList>
    </citation>
    <scope>NUCLEOTIDE SEQUENCE [LARGE SCALE GENOMIC DNA]</scope>
    <source>
        <strain evidence="10">KCTC 52473</strain>
    </source>
</reference>
<evidence type="ECO:0000256" key="4">
    <source>
        <dbReference type="ARBA" id="ARBA00022692"/>
    </source>
</evidence>
<evidence type="ECO:0000313" key="9">
    <source>
        <dbReference type="EMBL" id="MFC3123216.1"/>
    </source>
</evidence>